<keyword evidence="8" id="KW-1185">Reference proteome</keyword>
<dbReference type="SUPFAM" id="SSF57845">
    <property type="entry name" value="B-box zinc-binding domain"/>
    <property type="match status" value="1"/>
</dbReference>
<evidence type="ECO:0000256" key="1">
    <source>
        <dbReference type="ARBA" id="ARBA00022723"/>
    </source>
</evidence>
<feature type="domain" description="B box-type" evidence="6">
    <location>
        <begin position="130"/>
        <end position="168"/>
    </location>
</feature>
<accession>A0AAV2T0S1</accession>
<dbReference type="EMBL" id="CAXKWB010190219">
    <property type="protein sequence ID" value="CAL4256347.1"/>
    <property type="molecule type" value="Genomic_DNA"/>
</dbReference>
<dbReference type="InterPro" id="IPR013083">
    <property type="entry name" value="Znf_RING/FYVE/PHD"/>
</dbReference>
<evidence type="ECO:0000256" key="4">
    <source>
        <dbReference type="PROSITE-ProRule" id="PRU00024"/>
    </source>
</evidence>
<name>A0AAV2T0S1_MEGNR</name>
<evidence type="ECO:0000313" key="8">
    <source>
        <dbReference type="Proteomes" id="UP001497623"/>
    </source>
</evidence>
<dbReference type="Pfam" id="PF00643">
    <property type="entry name" value="zf-B_box"/>
    <property type="match status" value="1"/>
</dbReference>
<evidence type="ECO:0000313" key="7">
    <source>
        <dbReference type="EMBL" id="CAL4256347.1"/>
    </source>
</evidence>
<keyword evidence="2 4" id="KW-0863">Zinc-finger</keyword>
<gene>
    <name evidence="7" type="ORF">MNOR_LOCUS42040</name>
</gene>
<dbReference type="Proteomes" id="UP001497623">
    <property type="component" value="Unassembled WGS sequence"/>
</dbReference>
<sequence>MGDRLPYIYFTEVLSLKITLQPDGQQKNEASSITRIECGICLEKYTTTRRPRTLPCGHNFCGYCLQNCIEQGNSNCSICRKTHTATTVDDIPINTEFETVIQLTRSLMAGNNARSNESSDEDDDFTNGRCPRHKKSLLYFKCNSHGIYVCHQCTVIEHSPSKCDIVEIKEEVLKTKEKTLEDAKQRVNHIHSTTTTLETILVEKRKSITDMKAQIEIILKKIGEANTVCNKAQKDIVKNKSISNQLEECIKRLKKTNTNKGIKKESSDVQDNLKSLAIHLGELKEKYNIKDLSKNLLR</sequence>
<dbReference type="PANTHER" id="PTHR25462:SF296">
    <property type="entry name" value="MEIOTIC P26, ISOFORM F"/>
    <property type="match status" value="1"/>
</dbReference>
<evidence type="ECO:0000256" key="2">
    <source>
        <dbReference type="ARBA" id="ARBA00022771"/>
    </source>
</evidence>
<protein>
    <submittedName>
        <fullName evidence="7">Uncharacterized protein</fullName>
    </submittedName>
</protein>
<dbReference type="AlphaFoldDB" id="A0AAV2T0S1"/>
<comment type="caution">
    <text evidence="7">The sequence shown here is derived from an EMBL/GenBank/DDBJ whole genome shotgun (WGS) entry which is preliminary data.</text>
</comment>
<keyword evidence="1" id="KW-0479">Metal-binding</keyword>
<dbReference type="PROSITE" id="PS50119">
    <property type="entry name" value="ZF_BBOX"/>
    <property type="match status" value="1"/>
</dbReference>
<dbReference type="InterPro" id="IPR017907">
    <property type="entry name" value="Znf_RING_CS"/>
</dbReference>
<dbReference type="InterPro" id="IPR000315">
    <property type="entry name" value="Znf_B-box"/>
</dbReference>
<reference evidence="7 8" key="1">
    <citation type="submission" date="2024-05" db="EMBL/GenBank/DDBJ databases">
        <authorList>
            <person name="Wallberg A."/>
        </authorList>
    </citation>
    <scope>NUCLEOTIDE SEQUENCE [LARGE SCALE GENOMIC DNA]</scope>
</reference>
<dbReference type="Pfam" id="PF13639">
    <property type="entry name" value="zf-RING_2"/>
    <property type="match status" value="1"/>
</dbReference>
<dbReference type="InterPro" id="IPR047153">
    <property type="entry name" value="TRIM45/56/19-like"/>
</dbReference>
<feature type="domain" description="RING-type" evidence="5">
    <location>
        <begin position="38"/>
        <end position="80"/>
    </location>
</feature>
<feature type="non-terminal residue" evidence="7">
    <location>
        <position position="298"/>
    </location>
</feature>
<dbReference type="GO" id="GO:0008270">
    <property type="term" value="F:zinc ion binding"/>
    <property type="evidence" value="ECO:0007669"/>
    <property type="project" value="UniProtKB-KW"/>
</dbReference>
<evidence type="ECO:0000259" key="6">
    <source>
        <dbReference type="PROSITE" id="PS50119"/>
    </source>
</evidence>
<dbReference type="PANTHER" id="PTHR25462">
    <property type="entry name" value="BONUS, ISOFORM C-RELATED"/>
    <property type="match status" value="1"/>
</dbReference>
<proteinExistence type="predicted"/>
<dbReference type="Gene3D" id="3.30.160.60">
    <property type="entry name" value="Classic Zinc Finger"/>
    <property type="match status" value="1"/>
</dbReference>
<dbReference type="InterPro" id="IPR001841">
    <property type="entry name" value="Znf_RING"/>
</dbReference>
<dbReference type="PROSITE" id="PS50089">
    <property type="entry name" value="ZF_RING_2"/>
    <property type="match status" value="1"/>
</dbReference>
<keyword evidence="3" id="KW-0862">Zinc</keyword>
<dbReference type="Gene3D" id="3.30.40.10">
    <property type="entry name" value="Zinc/RING finger domain, C3HC4 (zinc finger)"/>
    <property type="match status" value="1"/>
</dbReference>
<dbReference type="PROSITE" id="PS00518">
    <property type="entry name" value="ZF_RING_1"/>
    <property type="match status" value="1"/>
</dbReference>
<dbReference type="SMART" id="SM00184">
    <property type="entry name" value="RING"/>
    <property type="match status" value="1"/>
</dbReference>
<organism evidence="7 8">
    <name type="scientific">Meganyctiphanes norvegica</name>
    <name type="common">Northern krill</name>
    <name type="synonym">Thysanopoda norvegica</name>
    <dbReference type="NCBI Taxonomy" id="48144"/>
    <lineage>
        <taxon>Eukaryota</taxon>
        <taxon>Metazoa</taxon>
        <taxon>Ecdysozoa</taxon>
        <taxon>Arthropoda</taxon>
        <taxon>Crustacea</taxon>
        <taxon>Multicrustacea</taxon>
        <taxon>Malacostraca</taxon>
        <taxon>Eumalacostraca</taxon>
        <taxon>Eucarida</taxon>
        <taxon>Euphausiacea</taxon>
        <taxon>Euphausiidae</taxon>
        <taxon>Meganyctiphanes</taxon>
    </lineage>
</organism>
<evidence type="ECO:0000259" key="5">
    <source>
        <dbReference type="PROSITE" id="PS50089"/>
    </source>
</evidence>
<evidence type="ECO:0000256" key="3">
    <source>
        <dbReference type="ARBA" id="ARBA00022833"/>
    </source>
</evidence>
<dbReference type="SUPFAM" id="SSF57850">
    <property type="entry name" value="RING/U-box"/>
    <property type="match status" value="1"/>
</dbReference>